<evidence type="ECO:0000256" key="9">
    <source>
        <dbReference type="SAM" id="Phobius"/>
    </source>
</evidence>
<dbReference type="InterPro" id="IPR050681">
    <property type="entry name" value="CDF/SLC30A"/>
</dbReference>
<evidence type="ECO:0000256" key="2">
    <source>
        <dbReference type="ARBA" id="ARBA00008873"/>
    </source>
</evidence>
<feature type="compositionally biased region" description="Basic and acidic residues" evidence="8">
    <location>
        <begin position="1"/>
        <end position="23"/>
    </location>
</feature>
<proteinExistence type="inferred from homology"/>
<feature type="region of interest" description="Disordered" evidence="8">
    <location>
        <begin position="1"/>
        <end position="42"/>
    </location>
</feature>
<dbReference type="EMBL" id="BQFK01000002">
    <property type="protein sequence ID" value="GJJ42915.1"/>
    <property type="molecule type" value="Genomic_DNA"/>
</dbReference>
<evidence type="ECO:0000259" key="11">
    <source>
        <dbReference type="Pfam" id="PF16916"/>
    </source>
</evidence>
<dbReference type="RefSeq" id="WP_041477062.1">
    <property type="nucleotide sequence ID" value="NZ_AP019662.1"/>
</dbReference>
<dbReference type="Proteomes" id="UP001205910">
    <property type="component" value="Unassembled WGS sequence"/>
</dbReference>
<sequence>MYRGQGSEEKTGSRNGGHHDHAHEHKHTHEHGHGHDHSHGHVPSSMRALLTVVAVTSVFFLVELLGGLWTGSLALLSDAMHMLSDSTGLIVALAAMLVARRPASVKATFGNKRVEVIAAFFNAVAVSVISVWIAVEAIQRLGQKTEIDAPLTLAIGVVGLLANIVGAVLLHGHKDESINVKGAYLHIVLDMVGSLAVIVSATIIYLTSWLWVDTVASLAIAALILPRSLALAWSALGVLLERTPAGYDLDSIETGLLGIHGVVEVHDLHVWTIDGHEAMGTCHLVVDEHIDAGCAPLDAAQDYLKNMGVAHATIQIEEQGHDAHEDYCRRF</sequence>
<evidence type="ECO:0000313" key="13">
    <source>
        <dbReference type="Proteomes" id="UP001205910"/>
    </source>
</evidence>
<evidence type="ECO:0000313" key="12">
    <source>
        <dbReference type="EMBL" id="GJJ42915.1"/>
    </source>
</evidence>
<feature type="transmembrane region" description="Helical" evidence="9">
    <location>
        <begin position="81"/>
        <end position="99"/>
    </location>
</feature>
<reference evidence="12 13" key="1">
    <citation type="submission" date="2021-11" db="EMBL/GenBank/DDBJ databases">
        <title>Whole genome sequences of diphtheriae toxin producing Corynebacterium ulcerans isolates from cats in Osaka, Japan.</title>
        <authorList>
            <person name="Umeda K."/>
            <person name="Hirai Y."/>
        </authorList>
    </citation>
    <scope>NUCLEOTIDE SEQUENCE [LARGE SCALE GENOMIC DNA]</scope>
    <source>
        <strain evidence="12 13">12109B-1</strain>
    </source>
</reference>
<evidence type="ECO:0000256" key="8">
    <source>
        <dbReference type="SAM" id="MobiDB-lite"/>
    </source>
</evidence>
<dbReference type="PANTHER" id="PTHR11562:SF17">
    <property type="entry name" value="RE54080P-RELATED"/>
    <property type="match status" value="1"/>
</dbReference>
<dbReference type="InterPro" id="IPR027470">
    <property type="entry name" value="Cation_efflux_CTD"/>
</dbReference>
<accession>A0ABD0BJD1</accession>
<evidence type="ECO:0000256" key="7">
    <source>
        <dbReference type="ARBA" id="ARBA00023136"/>
    </source>
</evidence>
<evidence type="ECO:0000256" key="4">
    <source>
        <dbReference type="ARBA" id="ARBA00022692"/>
    </source>
</evidence>
<organism evidence="12 13">
    <name type="scientific">Corynebacterium ulcerans</name>
    <dbReference type="NCBI Taxonomy" id="65058"/>
    <lineage>
        <taxon>Bacteria</taxon>
        <taxon>Bacillati</taxon>
        <taxon>Actinomycetota</taxon>
        <taxon>Actinomycetes</taxon>
        <taxon>Mycobacteriales</taxon>
        <taxon>Corynebacteriaceae</taxon>
        <taxon>Corynebacterium</taxon>
    </lineage>
</organism>
<evidence type="ECO:0000256" key="1">
    <source>
        <dbReference type="ARBA" id="ARBA00004141"/>
    </source>
</evidence>
<evidence type="ECO:0000259" key="10">
    <source>
        <dbReference type="Pfam" id="PF01545"/>
    </source>
</evidence>
<comment type="subcellular location">
    <subcellularLocation>
        <location evidence="1">Membrane</location>
        <topology evidence="1">Multi-pass membrane protein</topology>
    </subcellularLocation>
</comment>
<feature type="domain" description="Cation efflux protein cytoplasmic" evidence="11">
    <location>
        <begin position="248"/>
        <end position="318"/>
    </location>
</feature>
<dbReference type="Pfam" id="PF01545">
    <property type="entry name" value="Cation_efflux"/>
    <property type="match status" value="1"/>
</dbReference>
<dbReference type="InterPro" id="IPR036837">
    <property type="entry name" value="Cation_efflux_CTD_sf"/>
</dbReference>
<feature type="transmembrane region" description="Helical" evidence="9">
    <location>
        <begin position="119"/>
        <end position="139"/>
    </location>
</feature>
<dbReference type="SUPFAM" id="SSF160240">
    <property type="entry name" value="Cation efflux protein cytoplasmic domain-like"/>
    <property type="match status" value="1"/>
</dbReference>
<keyword evidence="4 9" id="KW-0812">Transmembrane</keyword>
<dbReference type="InterPro" id="IPR027469">
    <property type="entry name" value="Cation_efflux_TMD_sf"/>
</dbReference>
<dbReference type="InterPro" id="IPR058533">
    <property type="entry name" value="Cation_efflux_TM"/>
</dbReference>
<evidence type="ECO:0000256" key="3">
    <source>
        <dbReference type="ARBA" id="ARBA00022448"/>
    </source>
</evidence>
<dbReference type="Gene3D" id="1.20.1510.10">
    <property type="entry name" value="Cation efflux protein transmembrane domain"/>
    <property type="match status" value="1"/>
</dbReference>
<name>A0ABD0BJD1_CORUL</name>
<feature type="domain" description="Cation efflux protein transmembrane" evidence="10">
    <location>
        <begin position="50"/>
        <end position="240"/>
    </location>
</feature>
<protein>
    <submittedName>
        <fullName evidence="12">Cobalt transporter</fullName>
    </submittedName>
</protein>
<keyword evidence="5 9" id="KW-1133">Transmembrane helix</keyword>
<dbReference type="Pfam" id="PF16916">
    <property type="entry name" value="ZT_dimer"/>
    <property type="match status" value="1"/>
</dbReference>
<dbReference type="InterPro" id="IPR002524">
    <property type="entry name" value="Cation_efflux"/>
</dbReference>
<dbReference type="PANTHER" id="PTHR11562">
    <property type="entry name" value="CATION EFFLUX PROTEIN/ ZINC TRANSPORTER"/>
    <property type="match status" value="1"/>
</dbReference>
<dbReference type="SUPFAM" id="SSF161111">
    <property type="entry name" value="Cation efflux protein transmembrane domain-like"/>
    <property type="match status" value="1"/>
</dbReference>
<evidence type="ECO:0000256" key="6">
    <source>
        <dbReference type="ARBA" id="ARBA00023065"/>
    </source>
</evidence>
<feature type="transmembrane region" description="Helical" evidence="9">
    <location>
        <begin position="48"/>
        <end position="69"/>
    </location>
</feature>
<dbReference type="AlphaFoldDB" id="A0ABD0BJD1"/>
<comment type="caution">
    <text evidence="12">The sequence shown here is derived from an EMBL/GenBank/DDBJ whole genome shotgun (WGS) entry which is preliminary data.</text>
</comment>
<evidence type="ECO:0000256" key="5">
    <source>
        <dbReference type="ARBA" id="ARBA00022989"/>
    </source>
</evidence>
<feature type="transmembrane region" description="Helical" evidence="9">
    <location>
        <begin position="183"/>
        <end position="206"/>
    </location>
</feature>
<dbReference type="GO" id="GO:0016020">
    <property type="term" value="C:membrane"/>
    <property type="evidence" value="ECO:0007669"/>
    <property type="project" value="UniProtKB-SubCell"/>
</dbReference>
<feature type="transmembrane region" description="Helical" evidence="9">
    <location>
        <begin position="218"/>
        <end position="240"/>
    </location>
</feature>
<keyword evidence="3" id="KW-0813">Transport</keyword>
<keyword evidence="6" id="KW-0406">Ion transport</keyword>
<keyword evidence="7 9" id="KW-0472">Membrane</keyword>
<feature type="transmembrane region" description="Helical" evidence="9">
    <location>
        <begin position="151"/>
        <end position="171"/>
    </location>
</feature>
<dbReference type="GO" id="GO:0006811">
    <property type="term" value="P:monoatomic ion transport"/>
    <property type="evidence" value="ECO:0007669"/>
    <property type="project" value="UniProtKB-KW"/>
</dbReference>
<comment type="similarity">
    <text evidence="2">Belongs to the cation diffusion facilitator (CDF) transporter (TC 2.A.4) family. SLC30A subfamily.</text>
</comment>
<dbReference type="NCBIfam" id="TIGR01297">
    <property type="entry name" value="CDF"/>
    <property type="match status" value="1"/>
</dbReference>
<gene>
    <name evidence="12" type="ORF">CULCOIPH005_11040</name>
</gene>